<comment type="caution">
    <text evidence="1">The sequence shown here is derived from an EMBL/GenBank/DDBJ whole genome shotgun (WGS) entry which is preliminary data.</text>
</comment>
<name>A0AAE8VWA4_9ACTN</name>
<dbReference type="Proteomes" id="UP000318720">
    <property type="component" value="Unassembled WGS sequence"/>
</dbReference>
<dbReference type="EMBL" id="SPAZ01000268">
    <property type="protein sequence ID" value="TQE23721.1"/>
    <property type="molecule type" value="Genomic_DNA"/>
</dbReference>
<dbReference type="AlphaFoldDB" id="A0AAE8VWA4"/>
<proteinExistence type="predicted"/>
<sequence length="296" mass="32756">MAWSVSSIRRSRDRRLITTCARWDRIARIRRRARGKPISAYASDIAQARIAKAIAFLNWIKGHGETLATCRQPLVDLRLTSENHQGPYDAGPFVRWAVRSKCASGIGIPARPRRVFHRPLDADGRWATARRLLSDDSIETKDRVAGLMVLLHGQYLARACRPTTAHVIHDENGVALRLNRTPLRPPPPLDGLVLQLVDIANDHQHTVMSNDLNAPWLFPTQRPGTPLGSKQLSRRLRKIGLPTEAGPCAALLDLCTQMPPAVLQRLLGISPTAAERWAAGAVRTAYAAEVARRSDG</sequence>
<organism evidence="1 2">
    <name type="scientific">Streptomyces ipomoeae</name>
    <dbReference type="NCBI Taxonomy" id="103232"/>
    <lineage>
        <taxon>Bacteria</taxon>
        <taxon>Bacillati</taxon>
        <taxon>Actinomycetota</taxon>
        <taxon>Actinomycetes</taxon>
        <taxon>Kitasatosporales</taxon>
        <taxon>Streptomycetaceae</taxon>
        <taxon>Streptomyces</taxon>
    </lineage>
</organism>
<accession>A0AAE8VWA4</accession>
<protein>
    <submittedName>
        <fullName evidence="1">Uncharacterized protein</fullName>
    </submittedName>
</protein>
<dbReference type="RefSeq" id="WP_141585049.1">
    <property type="nucleotide sequence ID" value="NZ_SPAY01000317.1"/>
</dbReference>
<evidence type="ECO:0000313" key="1">
    <source>
        <dbReference type="EMBL" id="TQE23721.1"/>
    </source>
</evidence>
<evidence type="ECO:0000313" key="2">
    <source>
        <dbReference type="Proteomes" id="UP000318720"/>
    </source>
</evidence>
<gene>
    <name evidence="1" type="ORF">Sipo8835_34430</name>
</gene>
<reference evidence="1 2" key="1">
    <citation type="submission" date="2019-03" db="EMBL/GenBank/DDBJ databases">
        <title>Comparative genomic analyses of the sweetpotato soil rot pathogen, Streptomyces ipomoeae.</title>
        <authorList>
            <person name="Ruschel Soares N."/>
            <person name="Badger J.H."/>
            <person name="Huguet-Tapia J.C."/>
            <person name="Clark C.A."/>
            <person name="Pettis G.S."/>
        </authorList>
    </citation>
    <scope>NUCLEOTIDE SEQUENCE [LARGE SCALE GENOMIC DNA]</scope>
    <source>
        <strain evidence="1 2">88-35</strain>
    </source>
</reference>